<evidence type="ECO:0000313" key="5">
    <source>
        <dbReference type="Proteomes" id="UP000187194"/>
    </source>
</evidence>
<accession>A0A1R1J8U8</accession>
<evidence type="ECO:0000259" key="3">
    <source>
        <dbReference type="SMART" id="SM00912"/>
    </source>
</evidence>
<keyword evidence="2" id="KW-0732">Signal</keyword>
<evidence type="ECO:0000256" key="1">
    <source>
        <dbReference type="SAM" id="MobiDB-lite"/>
    </source>
</evidence>
<reference evidence="4 5" key="1">
    <citation type="submission" date="2017-01" db="EMBL/GenBank/DDBJ databases">
        <title>Phylogeographic, genomic and meropenem susceptibility analysis of Burkholderia ubonensis.</title>
        <authorList>
            <person name="Price E.P."/>
            <person name="Sarovich D.S."/>
            <person name="Webb J.R."/>
            <person name="Hall C.M."/>
            <person name="Sahl J.W."/>
            <person name="Kaestli M."/>
            <person name="Mayo M."/>
            <person name="Harrington G."/>
            <person name="Baker A.L."/>
            <person name="Sidak-Loftis L.C."/>
            <person name="Lummis M."/>
            <person name="Schupp J.M."/>
            <person name="Gillece J.D."/>
            <person name="Tuanyok A."/>
            <person name="Warner J."/>
            <person name="Busch J.D."/>
            <person name="Keim P."/>
            <person name="Currie B.J."/>
            <person name="Wagner D.M."/>
        </authorList>
    </citation>
    <scope>NUCLEOTIDE SEQUENCE [LARGE SCALE GENOMIC DNA]</scope>
    <source>
        <strain evidence="4 5">A21</strain>
    </source>
</reference>
<comment type="caution">
    <text evidence="4">The sequence shown here is derived from an EMBL/GenBank/DDBJ whole genome shotgun (WGS) entry which is preliminary data.</text>
</comment>
<dbReference type="AlphaFoldDB" id="A0A1R1J8U8"/>
<feature type="compositionally biased region" description="Pro residues" evidence="1">
    <location>
        <begin position="601"/>
        <end position="613"/>
    </location>
</feature>
<dbReference type="SUPFAM" id="SSF51126">
    <property type="entry name" value="Pectin lyase-like"/>
    <property type="match status" value="1"/>
</dbReference>
<name>A0A1R1J8U8_9BURK</name>
<feature type="chain" id="PRO_5012187267" description="Filamentous haemagglutinin FhaB/tRNA nuclease CdiA-like TPS domain-containing protein" evidence="2">
    <location>
        <begin position="20"/>
        <end position="656"/>
    </location>
</feature>
<feature type="domain" description="Filamentous haemagglutinin FhaB/tRNA nuclease CdiA-like TPS" evidence="3">
    <location>
        <begin position="41"/>
        <end position="161"/>
    </location>
</feature>
<sequence length="656" mass="65184">MPRPSALAGALALMMPALAAHAQAVLRPDAGAVAQPGITTVGGTPVVDITAPNAAGLSHNRFTDYNVGADGLILNNSATSVHTQLGGTIAGNAQLGGAPARVILNEVTGGRASQLNGTTEIAGQAARLIVANPNGIVADGAGFINATRATLVAGKPVFDQDGGIASFETRGRITVDGKGLDAGGTDVDLVARSLRVNAELRAKQLVGVALDGDVKIDGDTVAYRRNAPGADTPDIAIDVARLGSMHANAITLVGGAKGVGVNVDGKVDVVAGDPRLDAKGRLVTQTQGNGVNVVRSQRGLVIGDDNGPGVSIDWGQSGPNGSWSSDTVAGQSGANVGWSSPTVAQNGGLTVAGGLANQGRMSADTIAATGGVSVGAGASLDARKALSITGGLSRNDGSIHGQSVSIIGGASVGAGASIDAREALSIIGGLSRNDGSIHGQSVSIIGGAQVGALGAIRADRAQFTGGLEVAQDGSATIAGATNITGGLTNRGTFRSGELNVTGGVFNAGKLRSEGSVMIVGGLDNTASGRLSAAGSLKTIGGQSNHGRIEQYARIDTLTAAEPVVPPIESKPAESAAVPPVVDKPAQPDSSTQVADARPTAPVAPPAVEPPAQPQRPTQVANTPPAAPVVQPVAPPSPVSRIVHRMRLWFASLFSWA</sequence>
<dbReference type="Pfam" id="PF05860">
    <property type="entry name" value="TPS"/>
    <property type="match status" value="1"/>
</dbReference>
<dbReference type="InterPro" id="IPR008638">
    <property type="entry name" value="FhaB/CdiA-like_TPS"/>
</dbReference>
<gene>
    <name evidence="4" type="ORF">BW685_19045</name>
</gene>
<dbReference type="SMART" id="SM00912">
    <property type="entry name" value="Haemagg_act"/>
    <property type="match status" value="1"/>
</dbReference>
<dbReference type="Proteomes" id="UP000187194">
    <property type="component" value="Unassembled WGS sequence"/>
</dbReference>
<feature type="signal peptide" evidence="2">
    <location>
        <begin position="1"/>
        <end position="19"/>
    </location>
</feature>
<feature type="region of interest" description="Disordered" evidence="1">
    <location>
        <begin position="570"/>
        <end position="636"/>
    </location>
</feature>
<evidence type="ECO:0000313" key="4">
    <source>
        <dbReference type="EMBL" id="OMG71777.1"/>
    </source>
</evidence>
<feature type="compositionally biased region" description="Low complexity" evidence="1">
    <location>
        <begin position="614"/>
        <end position="631"/>
    </location>
</feature>
<protein>
    <recommendedName>
        <fullName evidence="3">Filamentous haemagglutinin FhaB/tRNA nuclease CdiA-like TPS domain-containing protein</fullName>
    </recommendedName>
</protein>
<organism evidence="4 5">
    <name type="scientific">Burkholderia ubonensis</name>
    <dbReference type="NCBI Taxonomy" id="101571"/>
    <lineage>
        <taxon>Bacteria</taxon>
        <taxon>Pseudomonadati</taxon>
        <taxon>Pseudomonadota</taxon>
        <taxon>Betaproteobacteria</taxon>
        <taxon>Burkholderiales</taxon>
        <taxon>Burkholderiaceae</taxon>
        <taxon>Burkholderia</taxon>
        <taxon>Burkholderia cepacia complex</taxon>
    </lineage>
</organism>
<evidence type="ECO:0000256" key="2">
    <source>
        <dbReference type="SAM" id="SignalP"/>
    </source>
</evidence>
<dbReference type="InterPro" id="IPR012334">
    <property type="entry name" value="Pectin_lyas_fold"/>
</dbReference>
<dbReference type="Gene3D" id="2.160.20.10">
    <property type="entry name" value="Single-stranded right-handed beta-helix, Pectin lyase-like"/>
    <property type="match status" value="1"/>
</dbReference>
<dbReference type="InterPro" id="IPR011050">
    <property type="entry name" value="Pectin_lyase_fold/virulence"/>
</dbReference>
<proteinExistence type="predicted"/>
<dbReference type="NCBIfam" id="TIGR01901">
    <property type="entry name" value="adhes_NPXG"/>
    <property type="match status" value="1"/>
</dbReference>
<dbReference type="EMBL" id="MTJZ01000023">
    <property type="protein sequence ID" value="OMG71777.1"/>
    <property type="molecule type" value="Genomic_DNA"/>
</dbReference>